<keyword evidence="1" id="KW-0378">Hydrolase</keyword>
<keyword evidence="5" id="KW-1185">Reference proteome</keyword>
<feature type="domain" description="Mannosyl-glycoprotein endo-beta-N-acetylglucosamidase-like" evidence="3">
    <location>
        <begin position="131"/>
        <end position="293"/>
    </location>
</feature>
<dbReference type="Pfam" id="PF01832">
    <property type="entry name" value="Glucosaminidase"/>
    <property type="match status" value="1"/>
</dbReference>
<dbReference type="PRINTS" id="PR01002">
    <property type="entry name" value="FLGFLGJ"/>
</dbReference>
<dbReference type="PANTHER" id="PTHR33308">
    <property type="entry name" value="PEPTIDOGLYCAN HYDROLASE FLGJ"/>
    <property type="match status" value="1"/>
</dbReference>
<dbReference type="Gene3D" id="2.30.30.40">
    <property type="entry name" value="SH3 Domains"/>
    <property type="match status" value="1"/>
</dbReference>
<evidence type="ECO:0000256" key="1">
    <source>
        <dbReference type="ARBA" id="ARBA00022801"/>
    </source>
</evidence>
<dbReference type="Proteomes" id="UP001058860">
    <property type="component" value="Chromosome"/>
</dbReference>
<accession>A0ABY5PNN1</accession>
<sequence length="293" mass="30748">MVRFALAVLVAALLLPAAAASAQTAQTTVSGAANLRTSAGGGKVIAKLRRGTKVTITCQKVGAVAATPRDGASRIWSRVIAGAKRGWVADGLLNGSTQALAAPLCGIKPATTPAPPGVLEGTCGIKAPVVLIPPFATTEAFIAAALPGARSSRATYRVPVSLTLAQGILETGGGKIAALANNYFGLKAQATKQPGVYRWEANAVGCVLKKTRESERGRLVLTVGAFRAYPSLDQSILDHGARLATNPVYKPAFDFTDDPRRFLREVARRYATDPAYASKLISLIDRYDLDQYD</sequence>
<name>A0ABY5PNN1_9ACTN</name>
<proteinExistence type="predicted"/>
<evidence type="ECO:0000313" key="5">
    <source>
        <dbReference type="Proteomes" id="UP001058860"/>
    </source>
</evidence>
<feature type="signal peptide" evidence="2">
    <location>
        <begin position="1"/>
        <end position="22"/>
    </location>
</feature>
<keyword evidence="2" id="KW-0732">Signal</keyword>
<evidence type="ECO:0000313" key="4">
    <source>
        <dbReference type="EMBL" id="UUY05932.1"/>
    </source>
</evidence>
<dbReference type="InterPro" id="IPR051056">
    <property type="entry name" value="Glycosyl_Hydrolase_73"/>
</dbReference>
<evidence type="ECO:0000259" key="3">
    <source>
        <dbReference type="SMART" id="SM00047"/>
    </source>
</evidence>
<dbReference type="InterPro" id="IPR002901">
    <property type="entry name" value="MGlyc_endo_b_GlcNAc-like_dom"/>
</dbReference>
<gene>
    <name evidence="4" type="ORF">LRS13_10565</name>
</gene>
<dbReference type="RefSeq" id="WP_353866370.1">
    <property type="nucleotide sequence ID" value="NZ_CP088295.1"/>
</dbReference>
<organism evidence="4 5">
    <name type="scientific">Svornostia abyssi</name>
    <dbReference type="NCBI Taxonomy" id="2898438"/>
    <lineage>
        <taxon>Bacteria</taxon>
        <taxon>Bacillati</taxon>
        <taxon>Actinomycetota</taxon>
        <taxon>Thermoleophilia</taxon>
        <taxon>Solirubrobacterales</taxon>
        <taxon>Baekduiaceae</taxon>
        <taxon>Svornostia</taxon>
    </lineage>
</organism>
<reference evidence="5" key="1">
    <citation type="submission" date="2021-11" db="EMBL/GenBank/DDBJ databases">
        <title>Cultivation dependent microbiological survey of springs from the worlds oldest radium mine currently devoted to the extraction of radon-saturated water.</title>
        <authorList>
            <person name="Kapinusova G."/>
            <person name="Smrhova T."/>
            <person name="Strejcek M."/>
            <person name="Suman J."/>
            <person name="Jani K."/>
            <person name="Pajer P."/>
            <person name="Uhlik O."/>
        </authorList>
    </citation>
    <scope>NUCLEOTIDE SEQUENCE [LARGE SCALE GENOMIC DNA]</scope>
    <source>
        <strain evidence="5">J379</strain>
    </source>
</reference>
<evidence type="ECO:0000256" key="2">
    <source>
        <dbReference type="SAM" id="SignalP"/>
    </source>
</evidence>
<dbReference type="EMBL" id="CP088295">
    <property type="protein sequence ID" value="UUY05932.1"/>
    <property type="molecule type" value="Genomic_DNA"/>
</dbReference>
<dbReference type="SMART" id="SM00047">
    <property type="entry name" value="LYZ2"/>
    <property type="match status" value="1"/>
</dbReference>
<feature type="chain" id="PRO_5045975492" evidence="2">
    <location>
        <begin position="23"/>
        <end position="293"/>
    </location>
</feature>
<dbReference type="PANTHER" id="PTHR33308:SF9">
    <property type="entry name" value="PEPTIDOGLYCAN HYDROLASE FLGJ"/>
    <property type="match status" value="1"/>
</dbReference>
<dbReference type="Gene3D" id="1.10.530.10">
    <property type="match status" value="1"/>
</dbReference>
<protein>
    <submittedName>
        <fullName evidence="4">Glucosaminidase domain-containing protein</fullName>
    </submittedName>
</protein>